<sequence>MRVAPDEAAGITSRGAVRTCGGSVTIKQEAQQTWTGHRKDSVEYRRILIALLGAGIATFAQLYSPQGILPRLADDLHVSAAASGLVISASTIGLAVAVLPWSLVADRIGRVRAMRIALVAATVLGLVMPWSPWFSSLMVVRILEGAALGGIPAIAVTYLNEEVDARHAAIAAGSYVSGTSIGGLLGRLVAAPIADVAGWRIGTFVVAVMAALATATFFWITPPPRGFTPHSVSIRQVARATLEHLRSPRLVVLYVQGCLLMGGFVATYNYLAFRLEAAPFNMPVGLTSLLFLAYLAGTVSSRASGDLAARWGRGTVLIASTMMMIAGICITLSSSLPVIIVGLVIFTAGFFAAHSIASGWAGARTTRNRSQSTSLYNCWYYTGSSVFGYLGGVAWLHYGWGGLVTMVAGIALVAAVWALFAARGRS</sequence>
<feature type="transmembrane region" description="Helical" evidence="8">
    <location>
        <begin position="403"/>
        <end position="422"/>
    </location>
</feature>
<keyword evidence="11" id="KW-1185">Reference proteome</keyword>
<evidence type="ECO:0000256" key="6">
    <source>
        <dbReference type="ARBA" id="ARBA00022989"/>
    </source>
</evidence>
<proteinExistence type="inferred from homology"/>
<dbReference type="STRING" id="64702.SAMN05443377_10234"/>
<comment type="similarity">
    <text evidence="2">Belongs to the major facilitator superfamily.</text>
</comment>
<feature type="transmembrane region" description="Helical" evidence="8">
    <location>
        <begin position="138"/>
        <end position="159"/>
    </location>
</feature>
<reference evidence="10 11" key="1">
    <citation type="submission" date="2016-10" db="EMBL/GenBank/DDBJ databases">
        <authorList>
            <person name="de Groot N.N."/>
        </authorList>
    </citation>
    <scope>NUCLEOTIDE SEQUENCE [LARGE SCALE GENOMIC DNA]</scope>
    <source>
        <strain evidence="10 11">DSM 16859</strain>
    </source>
</reference>
<feature type="transmembrane region" description="Helical" evidence="8">
    <location>
        <begin position="311"/>
        <end position="333"/>
    </location>
</feature>
<dbReference type="PROSITE" id="PS50850">
    <property type="entry name" value="MFS"/>
    <property type="match status" value="1"/>
</dbReference>
<keyword evidence="6 8" id="KW-1133">Transmembrane helix</keyword>
<evidence type="ECO:0000256" key="3">
    <source>
        <dbReference type="ARBA" id="ARBA00022448"/>
    </source>
</evidence>
<evidence type="ECO:0000259" key="9">
    <source>
        <dbReference type="PROSITE" id="PS50850"/>
    </source>
</evidence>
<dbReference type="EMBL" id="FOGZ01000002">
    <property type="protein sequence ID" value="SER53473.1"/>
    <property type="molecule type" value="Genomic_DNA"/>
</dbReference>
<dbReference type="Pfam" id="PF07690">
    <property type="entry name" value="MFS_1"/>
    <property type="match status" value="1"/>
</dbReference>
<keyword evidence="7 8" id="KW-0472">Membrane</keyword>
<keyword evidence="5 8" id="KW-0812">Transmembrane</keyword>
<dbReference type="InterPro" id="IPR020846">
    <property type="entry name" value="MFS_dom"/>
</dbReference>
<comment type="subcellular location">
    <subcellularLocation>
        <location evidence="1">Cell membrane</location>
        <topology evidence="1">Multi-pass membrane protein</topology>
    </subcellularLocation>
</comment>
<dbReference type="PANTHER" id="PTHR43271:SF1">
    <property type="entry name" value="INNER MEMBRANE TRANSPORT PROTEIN YNFM"/>
    <property type="match status" value="1"/>
</dbReference>
<name>A0A1H9Q0S1_9ACTN</name>
<keyword evidence="4" id="KW-1003">Cell membrane</keyword>
<dbReference type="Proteomes" id="UP000198815">
    <property type="component" value="Unassembled WGS sequence"/>
</dbReference>
<dbReference type="CDD" id="cd17324">
    <property type="entry name" value="MFS_NepI_like"/>
    <property type="match status" value="1"/>
</dbReference>
<dbReference type="SUPFAM" id="SSF103473">
    <property type="entry name" value="MFS general substrate transporter"/>
    <property type="match status" value="1"/>
</dbReference>
<feature type="transmembrane region" description="Helical" evidence="8">
    <location>
        <begin position="339"/>
        <end position="357"/>
    </location>
</feature>
<feature type="transmembrane region" description="Helical" evidence="8">
    <location>
        <begin position="251"/>
        <end position="271"/>
    </location>
</feature>
<evidence type="ECO:0000256" key="4">
    <source>
        <dbReference type="ARBA" id="ARBA00022475"/>
    </source>
</evidence>
<evidence type="ECO:0000256" key="8">
    <source>
        <dbReference type="SAM" id="Phobius"/>
    </source>
</evidence>
<feature type="domain" description="Major facilitator superfamily (MFS) profile" evidence="9">
    <location>
        <begin position="46"/>
        <end position="426"/>
    </location>
</feature>
<dbReference type="GO" id="GO:0022857">
    <property type="term" value="F:transmembrane transporter activity"/>
    <property type="evidence" value="ECO:0007669"/>
    <property type="project" value="InterPro"/>
</dbReference>
<accession>A0A1H9Q0S1</accession>
<evidence type="ECO:0000313" key="11">
    <source>
        <dbReference type="Proteomes" id="UP000198815"/>
    </source>
</evidence>
<evidence type="ECO:0000256" key="2">
    <source>
        <dbReference type="ARBA" id="ARBA00008335"/>
    </source>
</evidence>
<protein>
    <submittedName>
        <fullName evidence="10">Predicted arabinose efflux permease, MFS family</fullName>
    </submittedName>
</protein>
<evidence type="ECO:0000256" key="1">
    <source>
        <dbReference type="ARBA" id="ARBA00004651"/>
    </source>
</evidence>
<feature type="transmembrane region" description="Helical" evidence="8">
    <location>
        <begin position="47"/>
        <end position="64"/>
    </location>
</feature>
<evidence type="ECO:0000313" key="10">
    <source>
        <dbReference type="EMBL" id="SER53473.1"/>
    </source>
</evidence>
<gene>
    <name evidence="10" type="ORF">SAMN05443377_10234</name>
</gene>
<feature type="transmembrane region" description="Helical" evidence="8">
    <location>
        <begin position="113"/>
        <end position="132"/>
    </location>
</feature>
<organism evidence="10 11">
    <name type="scientific">Propionibacterium cyclohexanicum</name>
    <dbReference type="NCBI Taxonomy" id="64702"/>
    <lineage>
        <taxon>Bacteria</taxon>
        <taxon>Bacillati</taxon>
        <taxon>Actinomycetota</taxon>
        <taxon>Actinomycetes</taxon>
        <taxon>Propionibacteriales</taxon>
        <taxon>Propionibacteriaceae</taxon>
        <taxon>Propionibacterium</taxon>
    </lineage>
</organism>
<keyword evidence="3" id="KW-0813">Transport</keyword>
<dbReference type="Gene3D" id="1.20.1250.20">
    <property type="entry name" value="MFS general substrate transporter like domains"/>
    <property type="match status" value="1"/>
</dbReference>
<feature type="transmembrane region" description="Helical" evidence="8">
    <location>
        <begin position="201"/>
        <end position="220"/>
    </location>
</feature>
<dbReference type="PANTHER" id="PTHR43271">
    <property type="entry name" value="BLL2771 PROTEIN"/>
    <property type="match status" value="1"/>
</dbReference>
<feature type="transmembrane region" description="Helical" evidence="8">
    <location>
        <begin position="168"/>
        <end position="189"/>
    </location>
</feature>
<evidence type="ECO:0000256" key="5">
    <source>
        <dbReference type="ARBA" id="ARBA00022692"/>
    </source>
</evidence>
<dbReference type="InterPro" id="IPR011701">
    <property type="entry name" value="MFS"/>
</dbReference>
<dbReference type="AlphaFoldDB" id="A0A1H9Q0S1"/>
<dbReference type="GO" id="GO:0005886">
    <property type="term" value="C:plasma membrane"/>
    <property type="evidence" value="ECO:0007669"/>
    <property type="project" value="UniProtKB-SubCell"/>
</dbReference>
<evidence type="ECO:0000256" key="7">
    <source>
        <dbReference type="ARBA" id="ARBA00023136"/>
    </source>
</evidence>
<feature type="transmembrane region" description="Helical" evidence="8">
    <location>
        <begin position="378"/>
        <end position="397"/>
    </location>
</feature>
<dbReference type="OrthoDB" id="63984at2"/>
<dbReference type="InterPro" id="IPR036259">
    <property type="entry name" value="MFS_trans_sf"/>
</dbReference>
<feature type="transmembrane region" description="Helical" evidence="8">
    <location>
        <begin position="277"/>
        <end position="299"/>
    </location>
</feature>
<feature type="transmembrane region" description="Helical" evidence="8">
    <location>
        <begin position="76"/>
        <end position="101"/>
    </location>
</feature>